<dbReference type="CDD" id="cd08646">
    <property type="entry name" value="FMT_core_Met-tRNA-FMT_N"/>
    <property type="match status" value="1"/>
</dbReference>
<dbReference type="CDD" id="cd08704">
    <property type="entry name" value="Met_tRNA_FMT_C"/>
    <property type="match status" value="1"/>
</dbReference>
<dbReference type="InterPro" id="IPR011034">
    <property type="entry name" value="Formyl_transferase-like_C_sf"/>
</dbReference>
<name>A0A0S4LBB9_9BACT</name>
<dbReference type="EC" id="2.1.2.9" evidence="3 8"/>
<evidence type="ECO:0000259" key="9">
    <source>
        <dbReference type="Pfam" id="PF00551"/>
    </source>
</evidence>
<dbReference type="SUPFAM" id="SSF53328">
    <property type="entry name" value="Formyltransferase"/>
    <property type="match status" value="1"/>
</dbReference>
<comment type="similarity">
    <text evidence="2 8">Belongs to the Fmt family.</text>
</comment>
<dbReference type="InterPro" id="IPR001555">
    <property type="entry name" value="GART_AS"/>
</dbReference>
<dbReference type="RefSeq" id="WP_090745602.1">
    <property type="nucleotide sequence ID" value="NZ_CZQA01000001.1"/>
</dbReference>
<dbReference type="Proteomes" id="UP000199032">
    <property type="component" value="Unassembled WGS sequence"/>
</dbReference>
<evidence type="ECO:0000256" key="8">
    <source>
        <dbReference type="HAMAP-Rule" id="MF_00182"/>
    </source>
</evidence>
<keyword evidence="6 8" id="KW-0648">Protein biosynthesis</keyword>
<dbReference type="SUPFAM" id="SSF50486">
    <property type="entry name" value="FMT C-terminal domain-like"/>
    <property type="match status" value="1"/>
</dbReference>
<evidence type="ECO:0000256" key="3">
    <source>
        <dbReference type="ARBA" id="ARBA00012261"/>
    </source>
</evidence>
<organism evidence="11 12">
    <name type="scientific">Candidatus Nitrospira nitrosa</name>
    <dbReference type="NCBI Taxonomy" id="1742972"/>
    <lineage>
        <taxon>Bacteria</taxon>
        <taxon>Pseudomonadati</taxon>
        <taxon>Nitrospirota</taxon>
        <taxon>Nitrospiria</taxon>
        <taxon>Nitrospirales</taxon>
        <taxon>Nitrospiraceae</taxon>
        <taxon>Nitrospira</taxon>
    </lineage>
</organism>
<evidence type="ECO:0000259" key="10">
    <source>
        <dbReference type="Pfam" id="PF02911"/>
    </source>
</evidence>
<dbReference type="NCBIfam" id="TIGR00460">
    <property type="entry name" value="fmt"/>
    <property type="match status" value="1"/>
</dbReference>
<dbReference type="InterPro" id="IPR037022">
    <property type="entry name" value="Formyl_trans_C_sf"/>
</dbReference>
<dbReference type="PANTHER" id="PTHR11138">
    <property type="entry name" value="METHIONYL-TRNA FORMYLTRANSFERASE"/>
    <property type="match status" value="1"/>
</dbReference>
<evidence type="ECO:0000256" key="4">
    <source>
        <dbReference type="ARBA" id="ARBA00016014"/>
    </source>
</evidence>
<dbReference type="InterPro" id="IPR044135">
    <property type="entry name" value="Met-tRNA-FMT_C"/>
</dbReference>
<evidence type="ECO:0000313" key="12">
    <source>
        <dbReference type="Proteomes" id="UP000199032"/>
    </source>
</evidence>
<feature type="binding site" evidence="8">
    <location>
        <begin position="109"/>
        <end position="112"/>
    </location>
    <ligand>
        <name>(6S)-5,6,7,8-tetrahydrofolate</name>
        <dbReference type="ChEBI" id="CHEBI:57453"/>
    </ligand>
</feature>
<evidence type="ECO:0000256" key="2">
    <source>
        <dbReference type="ARBA" id="ARBA00010699"/>
    </source>
</evidence>
<feature type="domain" description="Formyl transferase N-terminal" evidence="9">
    <location>
        <begin position="1"/>
        <end position="180"/>
    </location>
</feature>
<protein>
    <recommendedName>
        <fullName evidence="4 8">Methionyl-tRNA formyltransferase</fullName>
        <ecNumber evidence="3 8">2.1.2.9</ecNumber>
    </recommendedName>
</protein>
<evidence type="ECO:0000313" key="11">
    <source>
        <dbReference type="EMBL" id="CUS33896.1"/>
    </source>
</evidence>
<dbReference type="HAMAP" id="MF_00182">
    <property type="entry name" value="Formyl_trans"/>
    <property type="match status" value="1"/>
</dbReference>
<evidence type="ECO:0000256" key="1">
    <source>
        <dbReference type="ARBA" id="ARBA00002606"/>
    </source>
</evidence>
<dbReference type="PANTHER" id="PTHR11138:SF5">
    <property type="entry name" value="METHIONYL-TRNA FORMYLTRANSFERASE, MITOCHONDRIAL"/>
    <property type="match status" value="1"/>
</dbReference>
<dbReference type="InterPro" id="IPR041711">
    <property type="entry name" value="Met-tRNA-FMT_N"/>
</dbReference>
<dbReference type="InterPro" id="IPR005793">
    <property type="entry name" value="Formyl_trans_C"/>
</dbReference>
<dbReference type="InterPro" id="IPR036477">
    <property type="entry name" value="Formyl_transf_N_sf"/>
</dbReference>
<sequence>MRIVFMGTPEFAVPSLEALLSSSDQVVGVVCQPDRPKGRGHQLVAPPVKLVAERAGIPVLQPLKIRTPEFLQSLASWQPDVIAVAAYGRILHAPILQLPPMGCVNVHGSLLPKYRGAAPVQWAVINGETETGITTMLMDEGMDTGAMLLQEKLEILPEDTAGTLAPRLAALGGRLLIETLTQLKGGILVPTKQDDQQATMAPLLKKEDGLINWTLSATSLANRVRGLSPWPGAYTFLGDERWNIWKAVTQVSATTDTPGMIVAVHKQSILVATGEGLLEIREIQTANSKRMAVAQFLAGHRVVVGQQLGSSPTPPLG</sequence>
<dbReference type="FunFam" id="3.40.50.12230:FF:000001">
    <property type="entry name" value="Methionyl-tRNA formyltransferase"/>
    <property type="match status" value="1"/>
</dbReference>
<accession>A0A0S4LBB9</accession>
<keyword evidence="5 8" id="KW-0808">Transferase</keyword>
<keyword evidence="12" id="KW-1185">Reference proteome</keyword>
<comment type="function">
    <text evidence="1 8">Attaches a formyl group to the free amino group of methionyl-tRNA(fMet). The formyl group appears to play a dual role in the initiator identity of N-formylmethionyl-tRNA by promoting its recognition by IF2 and preventing the misappropriation of this tRNA by the elongation apparatus.</text>
</comment>
<evidence type="ECO:0000256" key="6">
    <source>
        <dbReference type="ARBA" id="ARBA00022917"/>
    </source>
</evidence>
<dbReference type="AlphaFoldDB" id="A0A0S4LBB9"/>
<dbReference type="InterPro" id="IPR005794">
    <property type="entry name" value="Fmt"/>
</dbReference>
<evidence type="ECO:0000256" key="7">
    <source>
        <dbReference type="ARBA" id="ARBA00048558"/>
    </source>
</evidence>
<dbReference type="PROSITE" id="PS00373">
    <property type="entry name" value="GART"/>
    <property type="match status" value="1"/>
</dbReference>
<dbReference type="GO" id="GO:0005829">
    <property type="term" value="C:cytosol"/>
    <property type="evidence" value="ECO:0007669"/>
    <property type="project" value="TreeGrafter"/>
</dbReference>
<feature type="domain" description="Formyl transferase C-terminal" evidence="10">
    <location>
        <begin position="204"/>
        <end position="301"/>
    </location>
</feature>
<dbReference type="GO" id="GO:0004479">
    <property type="term" value="F:methionyl-tRNA formyltransferase activity"/>
    <property type="evidence" value="ECO:0007669"/>
    <property type="project" value="UniProtKB-UniRule"/>
</dbReference>
<dbReference type="Pfam" id="PF00551">
    <property type="entry name" value="Formyl_trans_N"/>
    <property type="match status" value="1"/>
</dbReference>
<reference evidence="11 12" key="1">
    <citation type="submission" date="2015-10" db="EMBL/GenBank/DDBJ databases">
        <authorList>
            <person name="Gilbert D.G."/>
        </authorList>
    </citation>
    <scope>NUCLEOTIDE SEQUENCE [LARGE SCALE GENOMIC DNA]</scope>
    <source>
        <strain evidence="11">COMA1</strain>
    </source>
</reference>
<dbReference type="InterPro" id="IPR002376">
    <property type="entry name" value="Formyl_transf_N"/>
</dbReference>
<dbReference type="STRING" id="1742972.COMA1_11406"/>
<dbReference type="EMBL" id="CZQA01000001">
    <property type="protein sequence ID" value="CUS33896.1"/>
    <property type="molecule type" value="Genomic_DNA"/>
</dbReference>
<gene>
    <name evidence="8 11" type="primary">fmt</name>
    <name evidence="11" type="ORF">COMA1_11406</name>
</gene>
<dbReference type="Gene3D" id="3.10.25.10">
    <property type="entry name" value="Formyl transferase, C-terminal domain"/>
    <property type="match status" value="1"/>
</dbReference>
<dbReference type="Gene3D" id="3.40.50.170">
    <property type="entry name" value="Formyl transferase, N-terminal domain"/>
    <property type="match status" value="1"/>
</dbReference>
<dbReference type="OrthoDB" id="9802815at2"/>
<comment type="catalytic activity">
    <reaction evidence="7 8">
        <text>L-methionyl-tRNA(fMet) + (6R)-10-formyltetrahydrofolate = N-formyl-L-methionyl-tRNA(fMet) + (6S)-5,6,7,8-tetrahydrofolate + H(+)</text>
        <dbReference type="Rhea" id="RHEA:24380"/>
        <dbReference type="Rhea" id="RHEA-COMP:9952"/>
        <dbReference type="Rhea" id="RHEA-COMP:9953"/>
        <dbReference type="ChEBI" id="CHEBI:15378"/>
        <dbReference type="ChEBI" id="CHEBI:57453"/>
        <dbReference type="ChEBI" id="CHEBI:78530"/>
        <dbReference type="ChEBI" id="CHEBI:78844"/>
        <dbReference type="ChEBI" id="CHEBI:195366"/>
        <dbReference type="EC" id="2.1.2.9"/>
    </reaction>
</comment>
<dbReference type="Pfam" id="PF02911">
    <property type="entry name" value="Formyl_trans_C"/>
    <property type="match status" value="1"/>
</dbReference>
<evidence type="ECO:0000256" key="5">
    <source>
        <dbReference type="ARBA" id="ARBA00022679"/>
    </source>
</evidence>
<proteinExistence type="inferred from homology"/>